<organism evidence="2 3">
    <name type="scientific">Cymbomonas tetramitiformis</name>
    <dbReference type="NCBI Taxonomy" id="36881"/>
    <lineage>
        <taxon>Eukaryota</taxon>
        <taxon>Viridiplantae</taxon>
        <taxon>Chlorophyta</taxon>
        <taxon>Pyramimonadophyceae</taxon>
        <taxon>Pyramimonadales</taxon>
        <taxon>Pyramimonadaceae</taxon>
        <taxon>Cymbomonas</taxon>
    </lineage>
</organism>
<dbReference type="AlphaFoldDB" id="A0AAE0LD66"/>
<reference evidence="2 3" key="1">
    <citation type="journal article" date="2015" name="Genome Biol. Evol.">
        <title>Comparative Genomics of a Bacterivorous Green Alga Reveals Evolutionary Causalities and Consequences of Phago-Mixotrophic Mode of Nutrition.</title>
        <authorList>
            <person name="Burns J.A."/>
            <person name="Paasch A."/>
            <person name="Narechania A."/>
            <person name="Kim E."/>
        </authorList>
    </citation>
    <scope>NUCLEOTIDE SEQUENCE [LARGE SCALE GENOMIC DNA]</scope>
    <source>
        <strain evidence="2 3">PLY_AMNH</strain>
    </source>
</reference>
<feature type="region of interest" description="Disordered" evidence="1">
    <location>
        <begin position="153"/>
        <end position="175"/>
    </location>
</feature>
<feature type="region of interest" description="Disordered" evidence="1">
    <location>
        <begin position="285"/>
        <end position="408"/>
    </location>
</feature>
<feature type="compositionally biased region" description="Basic and acidic residues" evidence="1">
    <location>
        <begin position="286"/>
        <end position="295"/>
    </location>
</feature>
<evidence type="ECO:0000313" key="2">
    <source>
        <dbReference type="EMBL" id="KAK3281116.1"/>
    </source>
</evidence>
<accession>A0AAE0LD66</accession>
<name>A0AAE0LD66_9CHLO</name>
<proteinExistence type="predicted"/>
<dbReference type="Proteomes" id="UP001190700">
    <property type="component" value="Unassembled WGS sequence"/>
</dbReference>
<evidence type="ECO:0000313" key="3">
    <source>
        <dbReference type="Proteomes" id="UP001190700"/>
    </source>
</evidence>
<dbReference type="EMBL" id="LGRX02004022">
    <property type="protein sequence ID" value="KAK3281116.1"/>
    <property type="molecule type" value="Genomic_DNA"/>
</dbReference>
<feature type="region of interest" description="Disordered" evidence="1">
    <location>
        <begin position="8"/>
        <end position="32"/>
    </location>
</feature>
<evidence type="ECO:0000256" key="1">
    <source>
        <dbReference type="SAM" id="MobiDB-lite"/>
    </source>
</evidence>
<protein>
    <submittedName>
        <fullName evidence="2">Uncharacterized protein</fullName>
    </submittedName>
</protein>
<feature type="compositionally biased region" description="Basic and acidic residues" evidence="1">
    <location>
        <begin position="312"/>
        <end position="338"/>
    </location>
</feature>
<comment type="caution">
    <text evidence="2">The sequence shown here is derived from an EMBL/GenBank/DDBJ whole genome shotgun (WGS) entry which is preliminary data.</text>
</comment>
<keyword evidence="3" id="KW-1185">Reference proteome</keyword>
<feature type="compositionally biased region" description="Basic residues" evidence="1">
    <location>
        <begin position="346"/>
        <end position="359"/>
    </location>
</feature>
<feature type="compositionally biased region" description="Basic and acidic residues" evidence="1">
    <location>
        <begin position="166"/>
        <end position="175"/>
    </location>
</feature>
<sequence>MLNAQLLKALRPRTKSRTEGSRKRESEAGRPEEFCTLGLPEAATYIEEHGGKVEHQIIRHVRPITGCDLAPEETNKHGLPLQDSKVESLLQWKRNSNDAINFYAILTESAYDLLVSAGSSITVDVHVNDDEDTGEKVFIPVKVEVGRWSLMGSKSRNKQAAPPQHQHQEGSTDERTLRATSEAAILNMQRTTEECLKKVQQASTLAPPTSSTTPETKSLLSHIGNELELLNQKAAAAAARIEDIEATAADRHKEITTGIRDFHSTYKGTGQAMVDTLVSLTNHLTKAPEEDRQEASSEGGTKRWAAKSADTSSKEEGSTQPKLLERLQGRPQPKEGQSDKSTGLGVKKKVITKIPRKQPKLTEPPAKKARGQGTPADILTGVPASGQLNTRRTTRLSAKRSMSSESSP</sequence>
<feature type="compositionally biased region" description="Basic and acidic residues" evidence="1">
    <location>
        <begin position="16"/>
        <end position="32"/>
    </location>
</feature>
<gene>
    <name evidence="2" type="ORF">CYMTET_11078</name>
</gene>